<name>A0A1L7WFS3_9HELO</name>
<evidence type="ECO:0000313" key="2">
    <source>
        <dbReference type="EMBL" id="CZR51611.1"/>
    </source>
</evidence>
<evidence type="ECO:0000313" key="3">
    <source>
        <dbReference type="Proteomes" id="UP000184330"/>
    </source>
</evidence>
<dbReference type="Pfam" id="PF12697">
    <property type="entry name" value="Abhydrolase_6"/>
    <property type="match status" value="1"/>
</dbReference>
<dbReference type="Gene3D" id="3.40.50.1820">
    <property type="entry name" value="alpha/beta hydrolase"/>
    <property type="match status" value="1"/>
</dbReference>
<feature type="domain" description="AB hydrolase-1" evidence="1">
    <location>
        <begin position="37"/>
        <end position="254"/>
    </location>
</feature>
<keyword evidence="3" id="KW-1185">Reference proteome</keyword>
<dbReference type="PANTHER" id="PTHR43433:SF10">
    <property type="entry name" value="AB HYDROLASE-1 DOMAIN-CONTAINING PROTEIN"/>
    <property type="match status" value="1"/>
</dbReference>
<dbReference type="STRING" id="576137.A0A1L7WFS3"/>
<evidence type="ECO:0000259" key="1">
    <source>
        <dbReference type="Pfam" id="PF12697"/>
    </source>
</evidence>
<protein>
    <recommendedName>
        <fullName evidence="1">AB hydrolase-1 domain-containing protein</fullName>
    </recommendedName>
</protein>
<dbReference type="InterPro" id="IPR000073">
    <property type="entry name" value="AB_hydrolase_1"/>
</dbReference>
<dbReference type="InterPro" id="IPR029058">
    <property type="entry name" value="AB_hydrolase_fold"/>
</dbReference>
<accession>A0A1L7WFS3</accession>
<dbReference type="SUPFAM" id="SSF53474">
    <property type="entry name" value="alpha/beta-Hydrolases"/>
    <property type="match status" value="1"/>
</dbReference>
<proteinExistence type="predicted"/>
<dbReference type="InterPro" id="IPR050471">
    <property type="entry name" value="AB_hydrolase"/>
</dbReference>
<dbReference type="Proteomes" id="UP000184330">
    <property type="component" value="Unassembled WGS sequence"/>
</dbReference>
<gene>
    <name evidence="2" type="ORF">PAC_01488</name>
</gene>
<dbReference type="OrthoDB" id="294702at2759"/>
<dbReference type="EMBL" id="FJOG01000002">
    <property type="protein sequence ID" value="CZR51611.1"/>
    <property type="molecule type" value="Genomic_DNA"/>
</dbReference>
<dbReference type="AlphaFoldDB" id="A0A1L7WFS3"/>
<organism evidence="2 3">
    <name type="scientific">Phialocephala subalpina</name>
    <dbReference type="NCBI Taxonomy" id="576137"/>
    <lineage>
        <taxon>Eukaryota</taxon>
        <taxon>Fungi</taxon>
        <taxon>Dikarya</taxon>
        <taxon>Ascomycota</taxon>
        <taxon>Pezizomycotina</taxon>
        <taxon>Leotiomycetes</taxon>
        <taxon>Helotiales</taxon>
        <taxon>Mollisiaceae</taxon>
        <taxon>Phialocephala</taxon>
        <taxon>Phialocephala fortinii species complex</taxon>
    </lineage>
</organism>
<reference evidence="2 3" key="1">
    <citation type="submission" date="2016-03" db="EMBL/GenBank/DDBJ databases">
        <authorList>
            <person name="Ploux O."/>
        </authorList>
    </citation>
    <scope>NUCLEOTIDE SEQUENCE [LARGE SCALE GENOMIC DNA]</scope>
    <source>
        <strain evidence="2 3">UAMH 11012</strain>
    </source>
</reference>
<sequence>MSGLLFLLRLQSRNPLERLVLWHIRPPEAIRSEFIANTSIPVTIIAIDRTGIGLSSFLPSRKITDWPSDVLALVDHLKIERFHVVGGSGGSPYALVCLLSSLFPRTRLLNVAVVSGIYPLSLGTEGLLFPIKLILYGGAWLPLFTRKFLDLEFGGAVDSREEFERKFMKAMESRLERDLRRLDDLPFRRMMIDRLGFSLSDLEIDGGGAGKRRAILWHGKGDVNAPVQMAEKASKLMKGSELRVVEGETHLMLVRIDEERVERKKSAIDPTGH</sequence>
<dbReference type="PANTHER" id="PTHR43433">
    <property type="entry name" value="HYDROLASE, ALPHA/BETA FOLD FAMILY PROTEIN"/>
    <property type="match status" value="1"/>
</dbReference>